<dbReference type="EMBL" id="CM002926">
    <property type="protein sequence ID" value="KGN52195.1"/>
    <property type="molecule type" value="Genomic_DNA"/>
</dbReference>
<proteinExistence type="predicted"/>
<dbReference type="AlphaFoldDB" id="A0A0A0KRD6"/>
<reference evidence="2 3" key="1">
    <citation type="journal article" date="2009" name="Nat. Genet.">
        <title>The genome of the cucumber, Cucumis sativus L.</title>
        <authorList>
            <person name="Huang S."/>
            <person name="Li R."/>
            <person name="Zhang Z."/>
            <person name="Li L."/>
            <person name="Gu X."/>
            <person name="Fan W."/>
            <person name="Lucas W.J."/>
            <person name="Wang X."/>
            <person name="Xie B."/>
            <person name="Ni P."/>
            <person name="Ren Y."/>
            <person name="Zhu H."/>
            <person name="Li J."/>
            <person name="Lin K."/>
            <person name="Jin W."/>
            <person name="Fei Z."/>
            <person name="Li G."/>
            <person name="Staub J."/>
            <person name="Kilian A."/>
            <person name="van der Vossen E.A."/>
            <person name="Wu Y."/>
            <person name="Guo J."/>
            <person name="He J."/>
            <person name="Jia Z."/>
            <person name="Ren Y."/>
            <person name="Tian G."/>
            <person name="Lu Y."/>
            <person name="Ruan J."/>
            <person name="Qian W."/>
            <person name="Wang M."/>
            <person name="Huang Q."/>
            <person name="Li B."/>
            <person name="Xuan Z."/>
            <person name="Cao J."/>
            <person name="Asan"/>
            <person name="Wu Z."/>
            <person name="Zhang J."/>
            <person name="Cai Q."/>
            <person name="Bai Y."/>
            <person name="Zhao B."/>
            <person name="Han Y."/>
            <person name="Li Y."/>
            <person name="Li X."/>
            <person name="Wang S."/>
            <person name="Shi Q."/>
            <person name="Liu S."/>
            <person name="Cho W.K."/>
            <person name="Kim J.Y."/>
            <person name="Xu Y."/>
            <person name="Heller-Uszynska K."/>
            <person name="Miao H."/>
            <person name="Cheng Z."/>
            <person name="Zhang S."/>
            <person name="Wu J."/>
            <person name="Yang Y."/>
            <person name="Kang H."/>
            <person name="Li M."/>
            <person name="Liang H."/>
            <person name="Ren X."/>
            <person name="Shi Z."/>
            <person name="Wen M."/>
            <person name="Jian M."/>
            <person name="Yang H."/>
            <person name="Zhang G."/>
            <person name="Yang Z."/>
            <person name="Chen R."/>
            <person name="Liu S."/>
            <person name="Li J."/>
            <person name="Ma L."/>
            <person name="Liu H."/>
            <person name="Zhou Y."/>
            <person name="Zhao J."/>
            <person name="Fang X."/>
            <person name="Li G."/>
            <person name="Fang L."/>
            <person name="Li Y."/>
            <person name="Liu D."/>
            <person name="Zheng H."/>
            <person name="Zhang Y."/>
            <person name="Qin N."/>
            <person name="Li Z."/>
            <person name="Yang G."/>
            <person name="Yang S."/>
            <person name="Bolund L."/>
            <person name="Kristiansen K."/>
            <person name="Zheng H."/>
            <person name="Li S."/>
            <person name="Zhang X."/>
            <person name="Yang H."/>
            <person name="Wang J."/>
            <person name="Sun R."/>
            <person name="Zhang B."/>
            <person name="Jiang S."/>
            <person name="Wang J."/>
            <person name="Du Y."/>
            <person name="Li S."/>
        </authorList>
    </citation>
    <scope>NUCLEOTIDE SEQUENCE [LARGE SCALE GENOMIC DNA]</scope>
    <source>
        <strain evidence="3">cv. 9930</strain>
    </source>
</reference>
<organism evidence="2 3">
    <name type="scientific">Cucumis sativus</name>
    <name type="common">Cucumber</name>
    <dbReference type="NCBI Taxonomy" id="3659"/>
    <lineage>
        <taxon>Eukaryota</taxon>
        <taxon>Viridiplantae</taxon>
        <taxon>Streptophyta</taxon>
        <taxon>Embryophyta</taxon>
        <taxon>Tracheophyta</taxon>
        <taxon>Spermatophyta</taxon>
        <taxon>Magnoliopsida</taxon>
        <taxon>eudicotyledons</taxon>
        <taxon>Gunneridae</taxon>
        <taxon>Pentapetalae</taxon>
        <taxon>rosids</taxon>
        <taxon>fabids</taxon>
        <taxon>Cucurbitales</taxon>
        <taxon>Cucurbitaceae</taxon>
        <taxon>Benincaseae</taxon>
        <taxon>Cucumis</taxon>
    </lineage>
</organism>
<feature type="region of interest" description="Disordered" evidence="1">
    <location>
        <begin position="1"/>
        <end position="27"/>
    </location>
</feature>
<reference evidence="2 3" key="2">
    <citation type="journal article" date="2009" name="PLoS ONE">
        <title>An integrated genetic and cytogenetic map of the cucumber genome.</title>
        <authorList>
            <person name="Ren Y."/>
            <person name="Zhang Z."/>
            <person name="Liu J."/>
            <person name="Staub J.E."/>
            <person name="Han Y."/>
            <person name="Cheng Z."/>
            <person name="Li X."/>
            <person name="Lu J."/>
            <person name="Miao H."/>
            <person name="Kang H."/>
            <person name="Xie B."/>
            <person name="Gu X."/>
            <person name="Wang X."/>
            <person name="Du Y."/>
            <person name="Jin W."/>
            <person name="Huang S."/>
        </authorList>
    </citation>
    <scope>NUCLEOTIDE SEQUENCE [LARGE SCALE GENOMIC DNA]</scope>
    <source>
        <strain evidence="3">cv. 9930</strain>
    </source>
</reference>
<sequence>MKALGDRERRLHTKSKEIRISESESERTPKLIEGRNLARLMETVNFPERLRSQPEKKWRENA</sequence>
<gene>
    <name evidence="2" type="ORF">Csa_5G615185</name>
</gene>
<protein>
    <submittedName>
        <fullName evidence="2">Uncharacterized protein</fullName>
    </submittedName>
</protein>
<dbReference type="Proteomes" id="UP000029981">
    <property type="component" value="Chromosome 5"/>
</dbReference>
<reference evidence="2 3" key="4">
    <citation type="journal article" date="2011" name="BMC Genomics">
        <title>RNA-Seq improves annotation of protein-coding genes in the cucumber genome.</title>
        <authorList>
            <person name="Li Z."/>
            <person name="Zhang Z."/>
            <person name="Yan P."/>
            <person name="Huang S."/>
            <person name="Fei Z."/>
            <person name="Lin K."/>
        </authorList>
    </citation>
    <scope>NUCLEOTIDE SEQUENCE [LARGE SCALE GENOMIC DNA]</scope>
    <source>
        <strain evidence="3">cv. 9930</strain>
    </source>
</reference>
<dbReference type="Gramene" id="KGN52195">
    <property type="protein sequence ID" value="KGN52195"/>
    <property type="gene ID" value="Csa_5G615185"/>
</dbReference>
<name>A0A0A0KRD6_CUCSA</name>
<evidence type="ECO:0000313" key="2">
    <source>
        <dbReference type="EMBL" id="KGN52195.1"/>
    </source>
</evidence>
<reference evidence="2 3" key="3">
    <citation type="journal article" date="2010" name="BMC Genomics">
        <title>Transcriptome sequencing and comparative analysis of cucumber flowers with different sex types.</title>
        <authorList>
            <person name="Guo S."/>
            <person name="Zheng Y."/>
            <person name="Joung J.G."/>
            <person name="Liu S."/>
            <person name="Zhang Z."/>
            <person name="Crasta O.R."/>
            <person name="Sobral B.W."/>
            <person name="Xu Y."/>
            <person name="Huang S."/>
            <person name="Fei Z."/>
        </authorList>
    </citation>
    <scope>NUCLEOTIDE SEQUENCE [LARGE SCALE GENOMIC DNA]</scope>
    <source>
        <strain evidence="3">cv. 9930</strain>
    </source>
</reference>
<evidence type="ECO:0000313" key="3">
    <source>
        <dbReference type="Proteomes" id="UP000029981"/>
    </source>
</evidence>
<accession>A0A0A0KRD6</accession>
<keyword evidence="3" id="KW-1185">Reference proteome</keyword>
<evidence type="ECO:0000256" key="1">
    <source>
        <dbReference type="SAM" id="MobiDB-lite"/>
    </source>
</evidence>